<gene>
    <name evidence="1" type="ORF">EJF14_40455</name>
</gene>
<name>A0ACD0WM49_CLALS</name>
<keyword evidence="2" id="KW-1185">Reference proteome</keyword>
<evidence type="ECO:0000313" key="1">
    <source>
        <dbReference type="EMBL" id="QFZ28416.1"/>
    </source>
</evidence>
<dbReference type="Proteomes" id="UP000326582">
    <property type="component" value="Chromosome 4"/>
</dbReference>
<dbReference type="EMBL" id="CP038487">
    <property type="protein sequence ID" value="QFZ28416.1"/>
    <property type="molecule type" value="Genomic_DNA"/>
</dbReference>
<sequence length="1600" mass="184868">MTMLDSRASRLGPVNALKSIHGDYIGGINSNFRKWFFATEMDTQAGNPPGSLCSSLAASRNSWKAYIQNLTYSGMISHVGLYLLCWGEANNIRFMPECICFIFKCCVDLLEAHEDYLHTQNDPRSFLDEVITPIYEALRNQCYQQKNDITFTSRKDHEYIIGYDDMNQMFWSKGGIEKIILKDKTKLMSQPMEKRALHLRYVDWEKCMVKNYREKRSWFHSLIHFNRVILLHGSVFWYYHSYHAYPLYTPSYSISKDNQPSIQLRLMVMSMAGVFSLIFCAFTTFCEFIIIPARWKEIPAIMRLGFLLLGCSFQIAVLTMYYFLDVMSKDSIIGLASAVSQFLGSLFTVVYLSLTPSAVLFGFQSPGSLGFKSFTDNVYQLSGKPKIASISLWSVILFSKCIESYFHLALSTREPIRELSIMSPKCISDVWIGGKLCSFQPQIVLILLTTLEFILFFVDTYLWYIIWITVFSVVRSFYLGSSIWSPWRNVFSNLPKRITSKLLTPSTKVFIHDNDDRVPKLWNTIIVSMYREHLLSIDQVSKLLYRTVETEDSINFTEPNFFISQEDESLTSSSLFDNSESNRRLKFFAHSLSTPMPQSKRVHSMPSFTVLIPHYQEKIILSFNEILREEDKLSNLTILEFLKNLHPLEWSNYMKDNRLMAEEDLLKLNSSKRMSSASSSPEIMLQDNEAIMRTRLWASLRTQTLYRTITGFMNYSRAIKLLYDLEEFNENDSYDRMRLSKLNIMAKRKFKLVVSLQRYKFFDTEDKENVELLLRSFPELQVSYIDEVVNVLDGKVDYFSCLLDGACPILPNGEREPKYRIRLSGYPILGDGKADNQNHALIFTRGEYIQLIDANQDHYFEECLKVRNVLSEFEEGSIGDPSNYDQKQGEEGHPVAIVGNREYIFSENIGILGDIAAGKEQTFGTLFARTLAYIGGKLHYGHPDFLNAIFMTTRGGVSKAQKGLHLNEDIYAGMNALSRGGRIKYCEYMQCGKGRDLGFTSILNFVTKIGAGMGEQMISRDYFYLGTKLPMDRFLSFYYAHAGFHINNMSIILSLQLFLLVGINLGVLADSSTICEYNKSQPFTDPRRPKDCLNLIPVLLWLRRCIISIFVACIISFLPLGFQELTERGCYTCLKRLGKQILSFSPFFEIFVCKIYTHSLVSDLNYGGAQYIATGRGFATQRISFVPLYSRFANASLKFGFESFVLMIYISYYVWNLSLLYFWIIVCGLLYSPFLYNPNEYVFMDFFLDYKAFWTWLFSTIEKEEKQTWYSYTKLRRGQISGFIISSLVKRDFNVTSANRPSRLHLITTIIIPKTLKTLVIGCAYLFANCQSGFTPGSYSYATKRILLVSLFPLVSNMAILLTFFVFSLIFVPFFTMLFKHLPSVIFIIVHSFSILNYIISFELVWYLQGFNICQTILSIILSIKVQELVLETMNITLLSRELDHENVCKAWWSGKWVTAGLGWRIIPQPFREFVCKISELTYFAEDFFLGQFLFLSQSPLLLIPYINKWHRMMLFWFKPDTEKNQKGTYQAQKTKSHFAIAFFIVFIMCSLFSALLVIFPVFLAGRYDIDGIIPSWLHELKQAKRGSIAYSAQYPGLRK</sequence>
<accession>A0ACD0WM49</accession>
<proteinExistence type="predicted"/>
<reference evidence="2" key="1">
    <citation type="journal article" date="2019" name="MBio">
        <title>Comparative genomics for the elucidation of multidrug resistance (MDR) in Candida lusitaniae.</title>
        <authorList>
            <person name="Kannan A."/>
            <person name="Asner S.A."/>
            <person name="Trachsel E."/>
            <person name="Kelly S."/>
            <person name="Parker J."/>
            <person name="Sanglard D."/>
        </authorList>
    </citation>
    <scope>NUCLEOTIDE SEQUENCE [LARGE SCALE GENOMIC DNA]</scope>
    <source>
        <strain evidence="2">P1</strain>
    </source>
</reference>
<protein>
    <submittedName>
        <fullName evidence="1">1,3-beta-glucan synthase component</fullName>
    </submittedName>
</protein>
<organism evidence="1 2">
    <name type="scientific">Clavispora lusitaniae</name>
    <name type="common">Candida lusitaniae</name>
    <dbReference type="NCBI Taxonomy" id="36911"/>
    <lineage>
        <taxon>Eukaryota</taxon>
        <taxon>Fungi</taxon>
        <taxon>Dikarya</taxon>
        <taxon>Ascomycota</taxon>
        <taxon>Saccharomycotina</taxon>
        <taxon>Pichiomycetes</taxon>
        <taxon>Metschnikowiaceae</taxon>
        <taxon>Clavispora</taxon>
    </lineage>
</organism>
<evidence type="ECO:0000313" key="2">
    <source>
        <dbReference type="Proteomes" id="UP000326582"/>
    </source>
</evidence>